<evidence type="ECO:0000259" key="2">
    <source>
        <dbReference type="PROSITE" id="PS50003"/>
    </source>
</evidence>
<organism evidence="4 5">
    <name type="scientific">Cloeon dipterum</name>
    <dbReference type="NCBI Taxonomy" id="197152"/>
    <lineage>
        <taxon>Eukaryota</taxon>
        <taxon>Metazoa</taxon>
        <taxon>Ecdysozoa</taxon>
        <taxon>Arthropoda</taxon>
        <taxon>Hexapoda</taxon>
        <taxon>Insecta</taxon>
        <taxon>Pterygota</taxon>
        <taxon>Palaeoptera</taxon>
        <taxon>Ephemeroptera</taxon>
        <taxon>Pisciforma</taxon>
        <taxon>Baetidae</taxon>
        <taxon>Cloeon</taxon>
    </lineage>
</organism>
<dbReference type="SMART" id="SM00325">
    <property type="entry name" value="RhoGEF"/>
    <property type="match status" value="1"/>
</dbReference>
<dbReference type="GO" id="GO:0005737">
    <property type="term" value="C:cytoplasm"/>
    <property type="evidence" value="ECO:0007669"/>
    <property type="project" value="TreeGrafter"/>
</dbReference>
<dbReference type="InterPro" id="IPR035899">
    <property type="entry name" value="DBL_dom_sf"/>
</dbReference>
<evidence type="ECO:0008006" key="6">
    <source>
        <dbReference type="Google" id="ProtNLM"/>
    </source>
</evidence>
<keyword evidence="5" id="KW-1185">Reference proteome</keyword>
<dbReference type="PROSITE" id="PS50003">
    <property type="entry name" value="PH_DOMAIN"/>
    <property type="match status" value="1"/>
</dbReference>
<accession>A0A8S1D013</accession>
<dbReference type="SUPFAM" id="SSF48065">
    <property type="entry name" value="DBL homology domain (DH-domain)"/>
    <property type="match status" value="1"/>
</dbReference>
<feature type="domain" description="PH" evidence="2">
    <location>
        <begin position="268"/>
        <end position="360"/>
    </location>
</feature>
<dbReference type="PANTHER" id="PTHR12673">
    <property type="entry name" value="FACIOGENITAL DYSPLASIA PROTEIN"/>
    <property type="match status" value="1"/>
</dbReference>
<dbReference type="PROSITE" id="PS00741">
    <property type="entry name" value="DH_1"/>
    <property type="match status" value="1"/>
</dbReference>
<feature type="domain" description="DH" evidence="3">
    <location>
        <begin position="59"/>
        <end position="238"/>
    </location>
</feature>
<dbReference type="GO" id="GO:0005085">
    <property type="term" value="F:guanyl-nucleotide exchange factor activity"/>
    <property type="evidence" value="ECO:0007669"/>
    <property type="project" value="InterPro"/>
</dbReference>
<dbReference type="Gene3D" id="2.30.29.30">
    <property type="entry name" value="Pleckstrin-homology domain (PH domain)/Phosphotyrosine-binding domain (PTB)"/>
    <property type="match status" value="1"/>
</dbReference>
<dbReference type="Gene3D" id="1.20.900.10">
    <property type="entry name" value="Dbl homology (DH) domain"/>
    <property type="match status" value="1"/>
</dbReference>
<dbReference type="SMART" id="SM00233">
    <property type="entry name" value="PH"/>
    <property type="match status" value="1"/>
</dbReference>
<dbReference type="OrthoDB" id="245697at2759"/>
<protein>
    <recommendedName>
        <fullName evidence="6">DH domain-containing protein</fullName>
    </recommendedName>
</protein>
<reference evidence="4 5" key="1">
    <citation type="submission" date="2020-04" db="EMBL/GenBank/DDBJ databases">
        <authorList>
            <person name="Alioto T."/>
            <person name="Alioto T."/>
            <person name="Gomez Garrido J."/>
        </authorList>
    </citation>
    <scope>NUCLEOTIDE SEQUENCE [LARGE SCALE GENOMIC DNA]</scope>
</reference>
<comment type="caution">
    <text evidence="4">The sequence shown here is derived from an EMBL/GenBank/DDBJ whole genome shotgun (WGS) entry which is preliminary data.</text>
</comment>
<dbReference type="PROSITE" id="PS50010">
    <property type="entry name" value="DH_2"/>
    <property type="match status" value="1"/>
</dbReference>
<evidence type="ECO:0000313" key="5">
    <source>
        <dbReference type="Proteomes" id="UP000494165"/>
    </source>
</evidence>
<dbReference type="EMBL" id="CADEPI010000113">
    <property type="protein sequence ID" value="CAB3375506.1"/>
    <property type="molecule type" value="Genomic_DNA"/>
</dbReference>
<dbReference type="Proteomes" id="UP000494165">
    <property type="component" value="Unassembled WGS sequence"/>
</dbReference>
<sequence length="534" mass="60258">MTSNADLSINHTPPAKQRPLSVELQQVIEEKNLLNTENRCKVISALSEINGHQILHTSLRSRATQEILSSELSYVKQIETIMKYFMAPIKVRGMMSTENFTTIFGQIETVYNVAGALVQELQSCKDENLAPAFVRLAPFLKMYSVYTCGYQKATATLQSLRSGKHGLALHTFLQCQESRPEVSSTLQSLLIAPVQRLPRYRLLLKEVTSHTPEDDPQHKTLQEALKSVEASAARVDALISEQEQFERLVELQESLLDNWPQVIKPGRTFLKEGYFMKVTKCGTKALQVHLILLSDMFLCCRVRSGQLDCRYAFPLERTSIENILGQAVFKVDCGTETLLLFAKNQDEGEHWTSLMNKTINEVKTSRQTLRKPTCKKRLPKRLEDLEEGCSPCAKVCKGTFRKRKQSSPSSSTTSLNTKIFVPNTRYFSRLSPSPPKDSMYPLRKQQALEAHKALNSSTACFSSGRKKNATINRPKVKDTKTQPRSLHFGPNDESNEESEANQLAVPKAKSVALTKHCVDVVRNISYFFSSVFKK</sequence>
<gene>
    <name evidence="4" type="ORF">CLODIP_2_CD07660</name>
</gene>
<feature type="region of interest" description="Disordered" evidence="1">
    <location>
        <begin position="459"/>
        <end position="500"/>
    </location>
</feature>
<dbReference type="InterPro" id="IPR011993">
    <property type="entry name" value="PH-like_dom_sf"/>
</dbReference>
<dbReference type="InterPro" id="IPR000219">
    <property type="entry name" value="DH_dom"/>
</dbReference>
<dbReference type="InterPro" id="IPR001849">
    <property type="entry name" value="PH_domain"/>
</dbReference>
<dbReference type="InterPro" id="IPR001331">
    <property type="entry name" value="GDS_CDC24_CS"/>
</dbReference>
<dbReference type="CDD" id="cd00160">
    <property type="entry name" value="RhoGEF"/>
    <property type="match status" value="1"/>
</dbReference>
<proteinExistence type="predicted"/>
<name>A0A8S1D013_9INSE</name>
<dbReference type="Pfam" id="PF00621">
    <property type="entry name" value="RhoGEF"/>
    <property type="match status" value="1"/>
</dbReference>
<evidence type="ECO:0000256" key="1">
    <source>
        <dbReference type="SAM" id="MobiDB-lite"/>
    </source>
</evidence>
<dbReference type="AlphaFoldDB" id="A0A8S1D013"/>
<evidence type="ECO:0000259" key="3">
    <source>
        <dbReference type="PROSITE" id="PS50010"/>
    </source>
</evidence>
<dbReference type="PANTHER" id="PTHR12673:SF159">
    <property type="entry name" value="LD03170P"/>
    <property type="match status" value="1"/>
</dbReference>
<dbReference type="SUPFAM" id="SSF50729">
    <property type="entry name" value="PH domain-like"/>
    <property type="match status" value="1"/>
</dbReference>
<evidence type="ECO:0000313" key="4">
    <source>
        <dbReference type="EMBL" id="CAB3375506.1"/>
    </source>
</evidence>
<dbReference type="GO" id="GO:0035556">
    <property type="term" value="P:intracellular signal transduction"/>
    <property type="evidence" value="ECO:0007669"/>
    <property type="project" value="InterPro"/>
</dbReference>
<dbReference type="InterPro" id="IPR051092">
    <property type="entry name" value="FYVE_RhoGEF_PH"/>
</dbReference>